<dbReference type="InterPro" id="IPR051095">
    <property type="entry name" value="Dros_DevTransReg"/>
</dbReference>
<evidence type="ECO:0000259" key="15">
    <source>
        <dbReference type="PROSITE" id="PS50157"/>
    </source>
</evidence>
<keyword evidence="2" id="KW-0217">Developmental protein</keyword>
<feature type="region of interest" description="Disordered" evidence="13">
    <location>
        <begin position="203"/>
        <end position="223"/>
    </location>
</feature>
<keyword evidence="17" id="KW-1185">Reference proteome</keyword>
<keyword evidence="3" id="KW-0479">Metal-binding</keyword>
<dbReference type="FunFam" id="3.30.160.60:FF:002343">
    <property type="entry name" value="Zinc finger protein 33A"/>
    <property type="match status" value="1"/>
</dbReference>
<dbReference type="Pfam" id="PF00651">
    <property type="entry name" value="BTB"/>
    <property type="match status" value="1"/>
</dbReference>
<organism evidence="16 17">
    <name type="scientific">Cloeon dipterum</name>
    <dbReference type="NCBI Taxonomy" id="197152"/>
    <lineage>
        <taxon>Eukaryota</taxon>
        <taxon>Metazoa</taxon>
        <taxon>Ecdysozoa</taxon>
        <taxon>Arthropoda</taxon>
        <taxon>Hexapoda</taxon>
        <taxon>Insecta</taxon>
        <taxon>Pterygota</taxon>
        <taxon>Palaeoptera</taxon>
        <taxon>Ephemeroptera</taxon>
        <taxon>Pisciforma</taxon>
        <taxon>Baetidae</taxon>
        <taxon>Cloeon</taxon>
    </lineage>
</organism>
<evidence type="ECO:0000313" key="16">
    <source>
        <dbReference type="EMBL" id="CAB3364358.1"/>
    </source>
</evidence>
<evidence type="ECO:0000256" key="12">
    <source>
        <dbReference type="PROSITE-ProRule" id="PRU00042"/>
    </source>
</evidence>
<evidence type="ECO:0000256" key="5">
    <source>
        <dbReference type="ARBA" id="ARBA00022782"/>
    </source>
</evidence>
<evidence type="ECO:0000259" key="14">
    <source>
        <dbReference type="PROSITE" id="PS50097"/>
    </source>
</evidence>
<feature type="domain" description="C2H2-type" evidence="15">
    <location>
        <begin position="295"/>
        <end position="322"/>
    </location>
</feature>
<evidence type="ECO:0000256" key="10">
    <source>
        <dbReference type="ARBA" id="ARBA00023242"/>
    </source>
</evidence>
<dbReference type="PROSITE" id="PS50097">
    <property type="entry name" value="BTB"/>
    <property type="match status" value="1"/>
</dbReference>
<feature type="region of interest" description="Disordered" evidence="13">
    <location>
        <begin position="124"/>
        <end position="164"/>
    </location>
</feature>
<dbReference type="SMART" id="SM00355">
    <property type="entry name" value="ZnF_C2H2"/>
    <property type="match status" value="2"/>
</dbReference>
<evidence type="ECO:0008006" key="18">
    <source>
        <dbReference type="Google" id="ProtNLM"/>
    </source>
</evidence>
<dbReference type="GO" id="GO:0008406">
    <property type="term" value="P:gonad development"/>
    <property type="evidence" value="ECO:0007669"/>
    <property type="project" value="UniProtKB-ARBA"/>
</dbReference>
<proteinExistence type="predicted"/>
<dbReference type="InterPro" id="IPR013087">
    <property type="entry name" value="Znf_C2H2_type"/>
</dbReference>
<dbReference type="GO" id="GO:0006357">
    <property type="term" value="P:regulation of transcription by RNA polymerase II"/>
    <property type="evidence" value="ECO:0007669"/>
    <property type="project" value="TreeGrafter"/>
</dbReference>
<keyword evidence="5" id="KW-0221">Differentiation</keyword>
<dbReference type="AlphaFoldDB" id="A0A8S1C0I8"/>
<comment type="function">
    <text evidence="11">Putative transcription factor required for axon growth and guidance in the central and peripheral nervous systems. Repels CNS axons away from the midline by promoting the expression of the midline repellent sli and its receptor robo.</text>
</comment>
<evidence type="ECO:0000256" key="3">
    <source>
        <dbReference type="ARBA" id="ARBA00022723"/>
    </source>
</evidence>
<feature type="domain" description="BTB" evidence="14">
    <location>
        <begin position="35"/>
        <end position="100"/>
    </location>
</feature>
<name>A0A8S1C0I8_9INSE</name>
<dbReference type="InterPro" id="IPR036236">
    <property type="entry name" value="Znf_C2H2_sf"/>
</dbReference>
<dbReference type="PANTHER" id="PTHR23110">
    <property type="entry name" value="BTB DOMAIN TRANSCRIPTION FACTOR"/>
    <property type="match status" value="1"/>
</dbReference>
<dbReference type="SUPFAM" id="SSF57667">
    <property type="entry name" value="beta-beta-alpha zinc fingers"/>
    <property type="match status" value="1"/>
</dbReference>
<keyword evidence="10" id="KW-0539">Nucleus</keyword>
<reference evidence="16 17" key="1">
    <citation type="submission" date="2020-04" db="EMBL/GenBank/DDBJ databases">
        <authorList>
            <person name="Alioto T."/>
            <person name="Alioto T."/>
            <person name="Gomez Garrido J."/>
        </authorList>
    </citation>
    <scope>NUCLEOTIDE SEQUENCE [LARGE SCALE GENOMIC DNA]</scope>
</reference>
<dbReference type="InterPro" id="IPR011333">
    <property type="entry name" value="SKP1/BTB/POZ_sf"/>
</dbReference>
<dbReference type="EMBL" id="CADEPI010000015">
    <property type="protein sequence ID" value="CAB3364358.1"/>
    <property type="molecule type" value="Genomic_DNA"/>
</dbReference>
<dbReference type="GO" id="GO:0007464">
    <property type="term" value="P:R3/R4 cell fate commitment"/>
    <property type="evidence" value="ECO:0007669"/>
    <property type="project" value="UniProtKB-ARBA"/>
</dbReference>
<dbReference type="CDD" id="cd18315">
    <property type="entry name" value="BTB_POZ_BAB-like"/>
    <property type="match status" value="1"/>
</dbReference>
<dbReference type="SUPFAM" id="SSF54695">
    <property type="entry name" value="POZ domain"/>
    <property type="match status" value="1"/>
</dbReference>
<feature type="compositionally biased region" description="Acidic residues" evidence="13">
    <location>
        <begin position="132"/>
        <end position="151"/>
    </location>
</feature>
<dbReference type="PANTHER" id="PTHR23110:SF111">
    <property type="entry name" value="LONGITUDINALS LACKING PROTEIN, ISOFORMS F_I_K_T"/>
    <property type="match status" value="1"/>
</dbReference>
<evidence type="ECO:0000256" key="8">
    <source>
        <dbReference type="ARBA" id="ARBA00023015"/>
    </source>
</evidence>
<dbReference type="Gene3D" id="3.30.160.60">
    <property type="entry name" value="Classic Zinc Finger"/>
    <property type="match status" value="2"/>
</dbReference>
<dbReference type="GO" id="GO:0048813">
    <property type="term" value="P:dendrite morphogenesis"/>
    <property type="evidence" value="ECO:0007669"/>
    <property type="project" value="UniProtKB-ARBA"/>
</dbReference>
<dbReference type="GO" id="GO:0045467">
    <property type="term" value="P:R7 cell development"/>
    <property type="evidence" value="ECO:0007669"/>
    <property type="project" value="UniProtKB-ARBA"/>
</dbReference>
<dbReference type="SMART" id="SM00225">
    <property type="entry name" value="BTB"/>
    <property type="match status" value="1"/>
</dbReference>
<evidence type="ECO:0000256" key="4">
    <source>
        <dbReference type="ARBA" id="ARBA00022771"/>
    </source>
</evidence>
<dbReference type="InterPro" id="IPR000210">
    <property type="entry name" value="BTB/POZ_dom"/>
</dbReference>
<keyword evidence="8" id="KW-0805">Transcription regulation</keyword>
<comment type="caution">
    <text evidence="16">The sequence shown here is derived from an EMBL/GenBank/DDBJ whole genome shotgun (WGS) entry which is preliminary data.</text>
</comment>
<dbReference type="GO" id="GO:0005634">
    <property type="term" value="C:nucleus"/>
    <property type="evidence" value="ECO:0007669"/>
    <property type="project" value="UniProtKB-SubCell"/>
</dbReference>
<dbReference type="GO" id="GO:0035167">
    <property type="term" value="P:larval lymph gland hemopoiesis"/>
    <property type="evidence" value="ECO:0007669"/>
    <property type="project" value="UniProtKB-ARBA"/>
</dbReference>
<evidence type="ECO:0000256" key="6">
    <source>
        <dbReference type="ARBA" id="ARBA00022833"/>
    </source>
</evidence>
<keyword evidence="7" id="KW-0524">Neurogenesis</keyword>
<gene>
    <name evidence="16" type="ORF">CLODIP_2_CD14527</name>
</gene>
<keyword evidence="6" id="KW-0862">Zinc</keyword>
<feature type="region of interest" description="Disordered" evidence="13">
    <location>
        <begin position="368"/>
        <end position="409"/>
    </location>
</feature>
<dbReference type="GO" id="GO:0007526">
    <property type="term" value="P:larval somatic muscle development"/>
    <property type="evidence" value="ECO:0007669"/>
    <property type="project" value="UniProtKB-ARBA"/>
</dbReference>
<dbReference type="PROSITE" id="PS50157">
    <property type="entry name" value="ZINC_FINGER_C2H2_2"/>
    <property type="match status" value="2"/>
</dbReference>
<feature type="domain" description="C2H2-type" evidence="15">
    <location>
        <begin position="323"/>
        <end position="345"/>
    </location>
</feature>
<evidence type="ECO:0000313" key="17">
    <source>
        <dbReference type="Proteomes" id="UP000494165"/>
    </source>
</evidence>
<dbReference type="GO" id="GO:0016199">
    <property type="term" value="P:axon midline choice point recognition"/>
    <property type="evidence" value="ECO:0007669"/>
    <property type="project" value="UniProtKB-ARBA"/>
</dbReference>
<dbReference type="Proteomes" id="UP000494165">
    <property type="component" value="Unassembled WGS sequence"/>
</dbReference>
<comment type="subcellular location">
    <subcellularLocation>
        <location evidence="1">Nucleus</location>
    </subcellularLocation>
</comment>
<protein>
    <recommendedName>
        <fullName evidence="18">BTB domain-containing protein</fullName>
    </recommendedName>
</protein>
<keyword evidence="4 12" id="KW-0863">Zinc-finger</keyword>
<dbReference type="Gene3D" id="3.30.710.10">
    <property type="entry name" value="Potassium Channel Kv1.1, Chain A"/>
    <property type="match status" value="1"/>
</dbReference>
<dbReference type="GO" id="GO:0045476">
    <property type="term" value="P:nurse cell apoptotic process"/>
    <property type="evidence" value="ECO:0007669"/>
    <property type="project" value="UniProtKB-ARBA"/>
</dbReference>
<evidence type="ECO:0000256" key="11">
    <source>
        <dbReference type="ARBA" id="ARBA00037382"/>
    </source>
</evidence>
<feature type="compositionally biased region" description="Low complexity" evidence="13">
    <location>
        <begin position="388"/>
        <end position="408"/>
    </location>
</feature>
<keyword evidence="9" id="KW-0804">Transcription</keyword>
<dbReference type="GO" id="GO:0008270">
    <property type="term" value="F:zinc ion binding"/>
    <property type="evidence" value="ECO:0007669"/>
    <property type="project" value="UniProtKB-KW"/>
</dbReference>
<evidence type="ECO:0000256" key="2">
    <source>
        <dbReference type="ARBA" id="ARBA00022473"/>
    </source>
</evidence>
<sequence>MPKENASKVFRLKWDNHLQNLSCLFDALLEEQKFVDVTLCCDGGMLRAHKVILSSCSPFFDVLLREHPANNPIIVMNDVPVAEMKKVLEYMYKGELNVVQDEIESFVETATMLAVRGLSDKLLSKGKPDSSVDLEEPVDYEPDVEDMDSKDDDTPPGLELFSNDDLNGLEILPIPNSYASSSLSTDSKDSTSNNLLVSLLQGNPDVTLSKKPSSHKSTSMKPSDVLSTSMIEQLMVDVKPEPFGLDTTADLLGFQALHHLDGPFDDDEDPANISLDQDVKIMQPQQDSSSEFRPFKCDFCHLAFFRSAHLKRHRRLHTGEKPYECELCGKSFARQDKLKQHVLRHGPTGAAVLQNKIAAKLKVPAASSSVRPVRSIAPRPSSDGGFLAAPGSSSSSTAAAAGQPQAATERLLRSVQDLGECTIQPCPPQARQ</sequence>
<evidence type="ECO:0000256" key="13">
    <source>
        <dbReference type="SAM" id="MobiDB-lite"/>
    </source>
</evidence>
<dbReference type="OrthoDB" id="10261408at2759"/>
<evidence type="ECO:0000256" key="7">
    <source>
        <dbReference type="ARBA" id="ARBA00022902"/>
    </source>
</evidence>
<evidence type="ECO:0000256" key="9">
    <source>
        <dbReference type="ARBA" id="ARBA00023163"/>
    </source>
</evidence>
<evidence type="ECO:0000256" key="1">
    <source>
        <dbReference type="ARBA" id="ARBA00004123"/>
    </source>
</evidence>
<dbReference type="Pfam" id="PF00096">
    <property type="entry name" value="zf-C2H2"/>
    <property type="match status" value="2"/>
</dbReference>
<accession>A0A8S1C0I8</accession>
<dbReference type="PROSITE" id="PS00028">
    <property type="entry name" value="ZINC_FINGER_C2H2_1"/>
    <property type="match status" value="2"/>
</dbReference>